<dbReference type="SUPFAM" id="SSF53597">
    <property type="entry name" value="Dihydrofolate reductase-like"/>
    <property type="match status" value="1"/>
</dbReference>
<dbReference type="PANTHER" id="PTHR38011">
    <property type="entry name" value="DIHYDROFOLATE REDUCTASE FAMILY PROTEIN (AFU_ORTHOLOGUE AFUA_8G06820)"/>
    <property type="match status" value="1"/>
</dbReference>
<keyword evidence="3" id="KW-1185">Reference proteome</keyword>
<comment type="caution">
    <text evidence="2">The sequence shown here is derived from an EMBL/GenBank/DDBJ whole genome shotgun (WGS) entry which is preliminary data.</text>
</comment>
<dbReference type="InterPro" id="IPR024072">
    <property type="entry name" value="DHFR-like_dom_sf"/>
</dbReference>
<evidence type="ECO:0000259" key="1">
    <source>
        <dbReference type="Pfam" id="PF01872"/>
    </source>
</evidence>
<dbReference type="InterPro" id="IPR050765">
    <property type="entry name" value="Riboflavin_Biosynth_HTPR"/>
</dbReference>
<evidence type="ECO:0000313" key="2">
    <source>
        <dbReference type="EMBL" id="GEP95890.1"/>
    </source>
</evidence>
<dbReference type="InterPro" id="IPR002734">
    <property type="entry name" value="RibDG_C"/>
</dbReference>
<dbReference type="GO" id="GO:0009231">
    <property type="term" value="P:riboflavin biosynthetic process"/>
    <property type="evidence" value="ECO:0007669"/>
    <property type="project" value="InterPro"/>
</dbReference>
<feature type="domain" description="Bacterial bifunctional deaminase-reductase C-terminal" evidence="1">
    <location>
        <begin position="2"/>
        <end position="180"/>
    </location>
</feature>
<proteinExistence type="predicted"/>
<dbReference type="OrthoDB" id="195113at2"/>
<dbReference type="AlphaFoldDB" id="A0A512RJM3"/>
<dbReference type="GO" id="GO:0008703">
    <property type="term" value="F:5-amino-6-(5-phosphoribosylamino)uracil reductase activity"/>
    <property type="evidence" value="ECO:0007669"/>
    <property type="project" value="InterPro"/>
</dbReference>
<accession>A0A512RJM3</accession>
<dbReference type="Gene3D" id="3.40.430.10">
    <property type="entry name" value="Dihydrofolate Reductase, subunit A"/>
    <property type="match status" value="1"/>
</dbReference>
<sequence>MRKLILSMQMTLDGYVSGPAGEMDWIASSDDDWQELFNDMESVDTLLVGRNMHPDYFQYWQSVLTDPAADPHEKKYAELADRTPHILFSRTLTEVSWHNTRIAHDAASEVTKLKQQPGGDMMLWGGATIASELLSLGLVDELRITLNPTLLGAGLPMFNNIKTRHKLTTLSVKPLMAGLVLLKYKVDN</sequence>
<protein>
    <submittedName>
        <fullName evidence="2">Pyrimidine reductase</fullName>
    </submittedName>
</protein>
<organism evidence="2 3">
    <name type="scientific">Chitinophaga cymbidii</name>
    <dbReference type="NCBI Taxonomy" id="1096750"/>
    <lineage>
        <taxon>Bacteria</taxon>
        <taxon>Pseudomonadati</taxon>
        <taxon>Bacteroidota</taxon>
        <taxon>Chitinophagia</taxon>
        <taxon>Chitinophagales</taxon>
        <taxon>Chitinophagaceae</taxon>
        <taxon>Chitinophaga</taxon>
    </lineage>
</organism>
<name>A0A512RJM3_9BACT</name>
<dbReference type="RefSeq" id="WP_146860637.1">
    <property type="nucleotide sequence ID" value="NZ_BKAU01000001.1"/>
</dbReference>
<gene>
    <name evidence="2" type="ORF">CCY01nite_21500</name>
</gene>
<dbReference type="Proteomes" id="UP000321436">
    <property type="component" value="Unassembled WGS sequence"/>
</dbReference>
<dbReference type="EMBL" id="BKAU01000001">
    <property type="protein sequence ID" value="GEP95890.1"/>
    <property type="molecule type" value="Genomic_DNA"/>
</dbReference>
<evidence type="ECO:0000313" key="3">
    <source>
        <dbReference type="Proteomes" id="UP000321436"/>
    </source>
</evidence>
<dbReference type="Pfam" id="PF01872">
    <property type="entry name" value="RibD_C"/>
    <property type="match status" value="1"/>
</dbReference>
<reference evidence="2 3" key="1">
    <citation type="submission" date="2019-07" db="EMBL/GenBank/DDBJ databases">
        <title>Whole genome shotgun sequence of Chitinophaga cymbidii NBRC 109752.</title>
        <authorList>
            <person name="Hosoyama A."/>
            <person name="Uohara A."/>
            <person name="Ohji S."/>
            <person name="Ichikawa N."/>
        </authorList>
    </citation>
    <scope>NUCLEOTIDE SEQUENCE [LARGE SCALE GENOMIC DNA]</scope>
    <source>
        <strain evidence="2 3">NBRC 109752</strain>
    </source>
</reference>
<dbReference type="PANTHER" id="PTHR38011:SF11">
    <property type="entry name" value="2,5-DIAMINO-6-RIBOSYLAMINO-4(3H)-PYRIMIDINONE 5'-PHOSPHATE REDUCTASE"/>
    <property type="match status" value="1"/>
</dbReference>